<comment type="caution">
    <text evidence="2">The sequence shown here is derived from an EMBL/GenBank/DDBJ whole genome shotgun (WGS) entry which is preliminary data.</text>
</comment>
<dbReference type="EMBL" id="LABY01000178">
    <property type="protein sequence ID" value="KMO32266.1"/>
    <property type="molecule type" value="Genomic_DNA"/>
</dbReference>
<dbReference type="SUPFAM" id="SSF51735">
    <property type="entry name" value="NAD(P)-binding Rossmann-fold domains"/>
    <property type="match status" value="1"/>
</dbReference>
<dbReference type="CDD" id="cd08948">
    <property type="entry name" value="5beta-POR_like_SDR_a"/>
    <property type="match status" value="1"/>
</dbReference>
<accession>A0A0J6V0F3</accession>
<dbReference type="Proteomes" id="UP000035955">
    <property type="component" value="Unassembled WGS sequence"/>
</dbReference>
<evidence type="ECO:0000313" key="3">
    <source>
        <dbReference type="Proteomes" id="UP000035955"/>
    </source>
</evidence>
<dbReference type="PANTHER" id="PTHR32487">
    <property type="entry name" value="3-OXO-DELTA(4,5)-STEROID 5-BETA-REDUCTASE"/>
    <property type="match status" value="1"/>
</dbReference>
<gene>
    <name evidence="2" type="ORF">VQ02_23770</name>
</gene>
<proteinExistence type="predicted"/>
<protein>
    <submittedName>
        <fullName evidence="2">NAD-dependent epimerase</fullName>
    </submittedName>
</protein>
<dbReference type="OrthoDB" id="4392084at2"/>
<evidence type="ECO:0000259" key="1">
    <source>
        <dbReference type="Pfam" id="PF22917"/>
    </source>
</evidence>
<evidence type="ECO:0000313" key="2">
    <source>
        <dbReference type="EMBL" id="KMO32266.1"/>
    </source>
</evidence>
<dbReference type="AlphaFoldDB" id="A0A0J6V0F3"/>
<dbReference type="InterPro" id="IPR055222">
    <property type="entry name" value="PRISE-like_Rossmann-fold"/>
</dbReference>
<feature type="domain" description="PRISE-like Rossmann-fold" evidence="1">
    <location>
        <begin position="66"/>
        <end position="349"/>
    </location>
</feature>
<dbReference type="PANTHER" id="PTHR32487:SF0">
    <property type="entry name" value="3-OXO-DELTA(4,5)-STEROID 5-BETA-REDUCTASE"/>
    <property type="match status" value="1"/>
</dbReference>
<organism evidence="2 3">
    <name type="scientific">Methylobacterium variabile</name>
    <dbReference type="NCBI Taxonomy" id="298794"/>
    <lineage>
        <taxon>Bacteria</taxon>
        <taxon>Pseudomonadati</taxon>
        <taxon>Pseudomonadota</taxon>
        <taxon>Alphaproteobacteria</taxon>
        <taxon>Hyphomicrobiales</taxon>
        <taxon>Methylobacteriaceae</taxon>
        <taxon>Methylobacterium</taxon>
    </lineage>
</organism>
<dbReference type="InterPro" id="IPR036291">
    <property type="entry name" value="NAD(P)-bd_dom_sf"/>
</dbReference>
<name>A0A0J6V0F3_9HYPH</name>
<keyword evidence="3" id="KW-1185">Reference proteome</keyword>
<sequence>MAESRTALVAGANGIIGKALMETLGAAPGWRARALSRRPHGSTGAIAADLTDADAARAALAPARDTTHLFYAALAPQPSLAEEARVNGAMLRNLLDGLEAAGAPLERVVLYQGAKVYGVHLGPVPSPFYEDDNPRHIGPNFYFTQEDELRARAARGGPAFSILRPDVVVGDAAGNAMNIAMVIGAYASLCRAEGAAFRFPGPAHVYDGVFAQVTDARALARASLWAATAEAARGEAFNYVHEPFRWRRIWEKLAATLDLPLGPPVPLRLAAHMADKQPVWARLVAAQGLSDAPYERAVGWAFGDFVFHSDFDLVSDMGKIRRAGFTESVDSLEALVGAIRRLQEAKVLPR</sequence>
<dbReference type="Gene3D" id="3.40.50.720">
    <property type="entry name" value="NAD(P)-binding Rossmann-like Domain"/>
    <property type="match status" value="1"/>
</dbReference>
<reference evidence="2 3" key="1">
    <citation type="submission" date="2015-03" db="EMBL/GenBank/DDBJ databases">
        <title>Genome sequencing of Methylobacterium variabile DSM 16961.</title>
        <authorList>
            <person name="Chaudhry V."/>
            <person name="Patil P.B."/>
        </authorList>
    </citation>
    <scope>NUCLEOTIDE SEQUENCE [LARGE SCALE GENOMIC DNA]</scope>
    <source>
        <strain evidence="2 3">DSM 16961</strain>
    </source>
</reference>
<dbReference type="Pfam" id="PF22917">
    <property type="entry name" value="PRISE"/>
    <property type="match status" value="1"/>
</dbReference>
<dbReference type="RefSeq" id="WP_048446697.1">
    <property type="nucleotide sequence ID" value="NZ_LABY01000178.1"/>
</dbReference>
<dbReference type="PATRIC" id="fig|298794.3.peg.2281"/>